<evidence type="ECO:0000313" key="1">
    <source>
        <dbReference type="EMBL" id="MBX50763.1"/>
    </source>
</evidence>
<organism evidence="1">
    <name type="scientific">Rhizophora mucronata</name>
    <name type="common">Asiatic mangrove</name>
    <dbReference type="NCBI Taxonomy" id="61149"/>
    <lineage>
        <taxon>Eukaryota</taxon>
        <taxon>Viridiplantae</taxon>
        <taxon>Streptophyta</taxon>
        <taxon>Embryophyta</taxon>
        <taxon>Tracheophyta</taxon>
        <taxon>Spermatophyta</taxon>
        <taxon>Magnoliopsida</taxon>
        <taxon>eudicotyledons</taxon>
        <taxon>Gunneridae</taxon>
        <taxon>Pentapetalae</taxon>
        <taxon>rosids</taxon>
        <taxon>fabids</taxon>
        <taxon>Malpighiales</taxon>
        <taxon>Rhizophoraceae</taxon>
        <taxon>Rhizophora</taxon>
    </lineage>
</organism>
<proteinExistence type="predicted"/>
<sequence length="53" mass="5912">MQISYEVTSQARSISRNRVKIAISKNREATARTLIGKRLLGSGILIIRVVTNK</sequence>
<reference evidence="1" key="1">
    <citation type="submission" date="2018-02" db="EMBL/GenBank/DDBJ databases">
        <title>Rhizophora mucronata_Transcriptome.</title>
        <authorList>
            <person name="Meera S.P."/>
            <person name="Sreeshan A."/>
            <person name="Augustine A."/>
        </authorList>
    </citation>
    <scope>NUCLEOTIDE SEQUENCE</scope>
    <source>
        <tissue evidence="1">Leaf</tissue>
    </source>
</reference>
<dbReference type="EMBL" id="GGEC01070279">
    <property type="protein sequence ID" value="MBX50763.1"/>
    <property type="molecule type" value="Transcribed_RNA"/>
</dbReference>
<protein>
    <submittedName>
        <fullName evidence="1">Uncharacterized protein</fullName>
    </submittedName>
</protein>
<name>A0A2P2P7Y7_RHIMU</name>
<dbReference type="AlphaFoldDB" id="A0A2P2P7Y7"/>
<accession>A0A2P2P7Y7</accession>